<dbReference type="SUPFAM" id="SSF52540">
    <property type="entry name" value="P-loop containing nucleoside triphosphate hydrolases"/>
    <property type="match status" value="1"/>
</dbReference>
<name>A0AAV5ANM1_9AGAM</name>
<sequence>MFLVGRNGVGKSTLLRSIYDKTIPGLSKNLRILLLQQSYNTEQCTNEELSLIVLEYVVKSDKNLTETLRIRKSSVLKNVLENQNDCVAIAEAVRMLKHEMLLAELEEATKMAILRSGARGLKARKELLVLEEEVKIVEFKLALNDDEVLVNETDEAVSMLTELEVALENVRPSVGIGANI</sequence>
<keyword evidence="3" id="KW-1185">Reference proteome</keyword>
<proteinExistence type="predicted"/>
<evidence type="ECO:0000313" key="3">
    <source>
        <dbReference type="Proteomes" id="UP001050691"/>
    </source>
</evidence>
<dbReference type="InterPro" id="IPR003439">
    <property type="entry name" value="ABC_transporter-like_ATP-bd"/>
</dbReference>
<dbReference type="Gene3D" id="3.40.50.300">
    <property type="entry name" value="P-loop containing nucleotide triphosphate hydrolases"/>
    <property type="match status" value="1"/>
</dbReference>
<dbReference type="GO" id="GO:0016887">
    <property type="term" value="F:ATP hydrolysis activity"/>
    <property type="evidence" value="ECO:0007669"/>
    <property type="project" value="InterPro"/>
</dbReference>
<gene>
    <name evidence="2" type="ORF">Clacol_008699</name>
</gene>
<evidence type="ECO:0000313" key="2">
    <source>
        <dbReference type="EMBL" id="GJJ14435.1"/>
    </source>
</evidence>
<dbReference type="GO" id="GO:0005524">
    <property type="term" value="F:ATP binding"/>
    <property type="evidence" value="ECO:0007669"/>
    <property type="project" value="InterPro"/>
</dbReference>
<protein>
    <recommendedName>
        <fullName evidence="1">ABC transporter domain-containing protein</fullName>
    </recommendedName>
</protein>
<organism evidence="2 3">
    <name type="scientific">Clathrus columnatus</name>
    <dbReference type="NCBI Taxonomy" id="1419009"/>
    <lineage>
        <taxon>Eukaryota</taxon>
        <taxon>Fungi</taxon>
        <taxon>Dikarya</taxon>
        <taxon>Basidiomycota</taxon>
        <taxon>Agaricomycotina</taxon>
        <taxon>Agaricomycetes</taxon>
        <taxon>Phallomycetidae</taxon>
        <taxon>Phallales</taxon>
        <taxon>Clathraceae</taxon>
        <taxon>Clathrus</taxon>
    </lineage>
</organism>
<dbReference type="Proteomes" id="UP001050691">
    <property type="component" value="Unassembled WGS sequence"/>
</dbReference>
<dbReference type="AlphaFoldDB" id="A0AAV5ANM1"/>
<comment type="caution">
    <text evidence="2">The sequence shown here is derived from an EMBL/GenBank/DDBJ whole genome shotgun (WGS) entry which is preliminary data.</text>
</comment>
<dbReference type="InterPro" id="IPR027417">
    <property type="entry name" value="P-loop_NTPase"/>
</dbReference>
<reference evidence="2" key="1">
    <citation type="submission" date="2021-10" db="EMBL/GenBank/DDBJ databases">
        <title>De novo Genome Assembly of Clathrus columnatus (Basidiomycota, Fungi) Using Illumina and Nanopore Sequence Data.</title>
        <authorList>
            <person name="Ogiso-Tanaka E."/>
            <person name="Itagaki H."/>
            <person name="Hosoya T."/>
            <person name="Hosaka K."/>
        </authorList>
    </citation>
    <scope>NUCLEOTIDE SEQUENCE</scope>
    <source>
        <strain evidence="2">MO-923</strain>
    </source>
</reference>
<dbReference type="Pfam" id="PF00005">
    <property type="entry name" value="ABC_tran"/>
    <property type="match status" value="1"/>
</dbReference>
<accession>A0AAV5ANM1</accession>
<dbReference type="EMBL" id="BPWL01000009">
    <property type="protein sequence ID" value="GJJ14435.1"/>
    <property type="molecule type" value="Genomic_DNA"/>
</dbReference>
<feature type="domain" description="ABC transporter" evidence="1">
    <location>
        <begin position="2"/>
        <end position="94"/>
    </location>
</feature>
<evidence type="ECO:0000259" key="1">
    <source>
        <dbReference type="Pfam" id="PF00005"/>
    </source>
</evidence>